<dbReference type="GO" id="GO:0005576">
    <property type="term" value="C:extracellular region"/>
    <property type="evidence" value="ECO:0007669"/>
    <property type="project" value="InterPro"/>
</dbReference>
<evidence type="ECO:0000256" key="1">
    <source>
        <dbReference type="ARBA" id="ARBA00006699"/>
    </source>
</evidence>
<proteinExistence type="inferred from homology"/>
<dbReference type="Gene3D" id="2.60.40.10">
    <property type="entry name" value="Immunoglobulins"/>
    <property type="match status" value="1"/>
</dbReference>
<dbReference type="PROSITE" id="PS50853">
    <property type="entry name" value="FN3"/>
    <property type="match status" value="1"/>
</dbReference>
<dbReference type="CAZy" id="PL8">
    <property type="family name" value="Polysaccharide Lyase Family 8"/>
</dbReference>
<dbReference type="InterPro" id="IPR036116">
    <property type="entry name" value="FN3_sf"/>
</dbReference>
<dbReference type="GO" id="GO:0016837">
    <property type="term" value="F:carbon-oxygen lyase activity, acting on polysaccharides"/>
    <property type="evidence" value="ECO:0007669"/>
    <property type="project" value="UniProtKB-ARBA"/>
</dbReference>
<feature type="chain" id="PRO_5002697697" evidence="3">
    <location>
        <begin position="26"/>
        <end position="1343"/>
    </location>
</feature>
<protein>
    <submittedName>
        <fullName evidence="5">Polysaccharide lyase family 8, super-sandwich domain protein</fullName>
    </submittedName>
</protein>
<evidence type="ECO:0000313" key="5">
    <source>
        <dbReference type="EMBL" id="EDN01204.1"/>
    </source>
</evidence>
<name>A6NSG6_9FIRM</name>
<accession>A6NSG6</accession>
<keyword evidence="6" id="KW-1185">Reference proteome</keyword>
<dbReference type="GO" id="GO:0030246">
    <property type="term" value="F:carbohydrate binding"/>
    <property type="evidence" value="ECO:0007669"/>
    <property type="project" value="InterPro"/>
</dbReference>
<dbReference type="InterPro" id="IPR038970">
    <property type="entry name" value="Lyase_8"/>
</dbReference>
<dbReference type="SUPFAM" id="SSF49373">
    <property type="entry name" value="Invasin/intimin cell-adhesion fragments"/>
    <property type="match status" value="2"/>
</dbReference>
<dbReference type="SUPFAM" id="SSF49265">
    <property type="entry name" value="Fibronectin type III"/>
    <property type="match status" value="1"/>
</dbReference>
<sequence length="1343" mass="146825">MSKKLLSVLLAVLMLFTTLPTAAWAAVVEYPSMETGYSAVEEEKQDSKQNEGTADVLSAPQNIAAEQQKGSLSISWDAPAQTYADGGALTYTISYATEGGEAMTVSDVQSPWTLYTYEPATKYTFKVCAVQDGVTGPVAAVTAWTPETEWDFEDWDTGWDSPYGSGENMVYPALNEQWVAVRTGVTGAVNKAEVSRFVPDTIQVWRGGRGNGQTWPQFIDEATKDNLADEDDNGYLITFFNPKTTAKGDTTLNFYPLSGTGTMSFKIRTNDMENTDFYIDLREGDTGSAKNKFLVRFEFIAKNTVRFTYNTDTGAESFGGKQTWTPVGDATAELIPEQWNTFEIAYDFEGEAPVLTASVTAEDGSRTELGTATLPAGAAINRLTVGGRGGIAPKADRNLLLDEFVRNTTPEIGTDTDPVNDVEITGVSVVGEQELLIGETMGLTAAVEPANAYNSSVTWSSSDNAVATVDQNGRVTGISEGSVRITATSQKTDAVAGYIDIAVVSVGSLPLNVGSAITIPAGELRRVKTVDGTEAVFTSDNPAVAAIENNGFITAEEPGTATITATAGDRVGTCVVTVVPAEYDDYDRMLRKYRDYLVPYEIPEDEDTEAIIADLNAQATELRNTMVKTYGDTKDSMLWESIKDDASNLHDVYGNLRTLAKAFYLPGEHYHDPALFDDIVDGMDWLLHYVFKGKINHAEAKAVAAELGDTEALESSLYNPGWWAHDIGMPWYSAEVLVLMKEAGFPQELLDAYCKRIHVFVPNSKVRSSGGANYEAANIADMCRPIMLQGLLSKDKDRVFQAARELLTSETVATTGSSKFNWDGTFVAHGQYSYELGYGSAFLTAIGDSMKVLAGETIDGEPMPLNEEYLNTLLEYVEKTFLPVIWRGAENPSVVGRGISRQGHALTYTRIYEVAYPLYYLLPAMPEEEQTVVKQTLKSWVLYNPNLLKSSNITMNQKLSELADDPSIEAKEPEGIFARNTGSRVYWRMEDFAFSVAMNNANAGIYPHEVGNGENLRGLHMGDGATYLFLENDPLQYMQNYFATFDFKHVPGITVEQRQETEEDYYTSYIPPASNTSTSLGNSAPWNRNKSKNSKHTLAGTAVLTDSEGQYGSTAFLMDLSGSNSTMDMDVTANKSWFMLGDKIIALGSNITSTKGREVDTSVDSRRLPVDGEHTLIWNGEDAGTFGEKTTTENSWAYIGYDVDGATAQVGYYFPNAGTQISFGGQDRTGSWYDNNRLSWYTGDSKEEITEPYADLFIHHGVNPVSGTYEYVILPNKTQEETAAYAAAKDYTVVALTDTLHAVYDHTLHVLAINNFADEAVSVTSPGSGVSYTVSRAAIVIIR</sequence>
<dbReference type="PANTHER" id="PTHR38481">
    <property type="entry name" value="HYALURONATE LYASE"/>
    <property type="match status" value="1"/>
</dbReference>
<dbReference type="Pfam" id="PF08124">
    <property type="entry name" value="Lyase_8_N"/>
    <property type="match status" value="2"/>
</dbReference>
<evidence type="ECO:0000313" key="6">
    <source>
        <dbReference type="Proteomes" id="UP000003639"/>
    </source>
</evidence>
<dbReference type="Pfam" id="PF02368">
    <property type="entry name" value="Big_2"/>
    <property type="match status" value="1"/>
</dbReference>
<dbReference type="InterPro" id="IPR054604">
    <property type="entry name" value="SbsC_Big-like"/>
</dbReference>
<dbReference type="InterPro" id="IPR012970">
    <property type="entry name" value="Lyase_8_alpha_N"/>
</dbReference>
<dbReference type="InterPro" id="IPR008929">
    <property type="entry name" value="Chondroitin_lyas"/>
</dbReference>
<dbReference type="CDD" id="cd00063">
    <property type="entry name" value="FN3"/>
    <property type="match status" value="1"/>
</dbReference>
<dbReference type="SUPFAM" id="SSF74650">
    <property type="entry name" value="Galactose mutarotase-like"/>
    <property type="match status" value="1"/>
</dbReference>
<comment type="similarity">
    <text evidence="1">Belongs to the polysaccharide lyase 8 family.</text>
</comment>
<dbReference type="Gene3D" id="1.50.10.100">
    <property type="entry name" value="Chondroitin AC/alginate lyase"/>
    <property type="match status" value="1"/>
</dbReference>
<reference evidence="5 6" key="1">
    <citation type="submission" date="2007-04" db="EMBL/GenBank/DDBJ databases">
        <authorList>
            <person name="Fulton L."/>
            <person name="Clifton S."/>
            <person name="Fulton B."/>
            <person name="Xu J."/>
            <person name="Minx P."/>
            <person name="Pepin K.H."/>
            <person name="Johnson M."/>
            <person name="Thiruvilangam P."/>
            <person name="Bhonagiri V."/>
            <person name="Nash W.E."/>
            <person name="Mardis E.R."/>
            <person name="Wilson R.K."/>
        </authorList>
    </citation>
    <scope>NUCLEOTIDE SEQUENCE [LARGE SCALE GENOMIC DNA]</scope>
    <source>
        <strain evidence="5 6">ATCC 29799</strain>
    </source>
</reference>
<dbReference type="InterPro" id="IPR003159">
    <property type="entry name" value="Lyase_8_central_dom"/>
</dbReference>
<dbReference type="Proteomes" id="UP000003639">
    <property type="component" value="Unassembled WGS sequence"/>
</dbReference>
<feature type="active site" evidence="2">
    <location>
        <position position="838"/>
    </location>
</feature>
<dbReference type="Gene3D" id="2.70.98.10">
    <property type="match status" value="1"/>
</dbReference>
<dbReference type="OrthoDB" id="1864213at2"/>
<evidence type="ECO:0000259" key="4">
    <source>
        <dbReference type="PROSITE" id="PS50853"/>
    </source>
</evidence>
<dbReference type="InterPro" id="IPR003343">
    <property type="entry name" value="Big_2"/>
</dbReference>
<dbReference type="STRING" id="411467.BACCAP_01145"/>
<reference evidence="5 6" key="2">
    <citation type="submission" date="2007-06" db="EMBL/GenBank/DDBJ databases">
        <title>Draft genome sequence of Pseudoflavonifractor capillosus ATCC 29799.</title>
        <authorList>
            <person name="Sudarsanam P."/>
            <person name="Ley R."/>
            <person name="Guruge J."/>
            <person name="Turnbaugh P.J."/>
            <person name="Mahowald M."/>
            <person name="Liep D."/>
            <person name="Gordon J."/>
        </authorList>
    </citation>
    <scope>NUCLEOTIDE SEQUENCE [LARGE SCALE GENOMIC DNA]</scope>
    <source>
        <strain evidence="5 6">ATCC 29799</strain>
    </source>
</reference>
<dbReference type="GO" id="GO:0005975">
    <property type="term" value="P:carbohydrate metabolic process"/>
    <property type="evidence" value="ECO:0007669"/>
    <property type="project" value="InterPro"/>
</dbReference>
<dbReference type="Pfam" id="PF02278">
    <property type="entry name" value="Lyase_8"/>
    <property type="match status" value="1"/>
</dbReference>
<organism evidence="5 6">
    <name type="scientific">Pseudoflavonifractor capillosus ATCC 29799</name>
    <dbReference type="NCBI Taxonomy" id="411467"/>
    <lineage>
        <taxon>Bacteria</taxon>
        <taxon>Bacillati</taxon>
        <taxon>Bacillota</taxon>
        <taxon>Clostridia</taxon>
        <taxon>Eubacteriales</taxon>
        <taxon>Oscillospiraceae</taxon>
        <taxon>Pseudoflavonifractor</taxon>
    </lineage>
</organism>
<dbReference type="InterPro" id="IPR008964">
    <property type="entry name" value="Invasin/intimin_cell_adhesion"/>
</dbReference>
<dbReference type="Pfam" id="PF22359">
    <property type="entry name" value="Big-like"/>
    <property type="match status" value="1"/>
</dbReference>
<feature type="domain" description="Fibronectin type-III" evidence="4">
    <location>
        <begin position="59"/>
        <end position="151"/>
    </location>
</feature>
<feature type="active site" evidence="2">
    <location>
        <position position="829"/>
    </location>
</feature>
<keyword evidence="3" id="KW-0732">Signal</keyword>
<dbReference type="InterPro" id="IPR014718">
    <property type="entry name" value="GH-type_carb-bd"/>
</dbReference>
<dbReference type="EMBL" id="AAXG02000007">
    <property type="protein sequence ID" value="EDN01204.1"/>
    <property type="molecule type" value="Genomic_DNA"/>
</dbReference>
<evidence type="ECO:0000256" key="2">
    <source>
        <dbReference type="PIRSR" id="PIRSR638970-1"/>
    </source>
</evidence>
<dbReference type="Pfam" id="PF00041">
    <property type="entry name" value="fn3"/>
    <property type="match status" value="1"/>
</dbReference>
<dbReference type="InterPro" id="IPR011013">
    <property type="entry name" value="Gal_mutarotase_sf_dom"/>
</dbReference>
<keyword evidence="5" id="KW-0456">Lyase</keyword>
<dbReference type="InterPro" id="IPR013783">
    <property type="entry name" value="Ig-like_fold"/>
</dbReference>
<gene>
    <name evidence="5" type="ORF">BACCAP_01145</name>
</gene>
<comment type="caution">
    <text evidence="5">The sequence shown here is derived from an EMBL/GenBank/DDBJ whole genome shotgun (WGS) entry which is preliminary data.</text>
</comment>
<dbReference type="SUPFAM" id="SSF48230">
    <property type="entry name" value="Chondroitin AC/alginate lyase"/>
    <property type="match status" value="1"/>
</dbReference>
<feature type="signal peptide" evidence="3">
    <location>
        <begin position="1"/>
        <end position="25"/>
    </location>
</feature>
<dbReference type="PANTHER" id="PTHR38481:SF1">
    <property type="entry name" value="HYALURONATE LYASE"/>
    <property type="match status" value="1"/>
</dbReference>
<dbReference type="eggNOG" id="COG5492">
    <property type="taxonomic scope" value="Bacteria"/>
</dbReference>
<dbReference type="InterPro" id="IPR003961">
    <property type="entry name" value="FN3_dom"/>
</dbReference>
<evidence type="ECO:0000256" key="3">
    <source>
        <dbReference type="SAM" id="SignalP"/>
    </source>
</evidence>
<dbReference type="RefSeq" id="WP_006571693.1">
    <property type="nucleotide sequence ID" value="NZ_AAXG02000007.1"/>
</dbReference>
<dbReference type="SMART" id="SM00060">
    <property type="entry name" value="FN3"/>
    <property type="match status" value="1"/>
</dbReference>
<feature type="active site" evidence="2">
    <location>
        <position position="897"/>
    </location>
</feature>
<dbReference type="SMART" id="SM00635">
    <property type="entry name" value="BID_2"/>
    <property type="match status" value="2"/>
</dbReference>
<dbReference type="Gene3D" id="2.60.40.1080">
    <property type="match status" value="2"/>
</dbReference>